<comment type="caution">
    <text evidence="2">The sequence shown here is derived from an EMBL/GenBank/DDBJ whole genome shotgun (WGS) entry which is preliminary data.</text>
</comment>
<evidence type="ECO:0000313" key="3">
    <source>
        <dbReference type="Proteomes" id="UP000886786"/>
    </source>
</evidence>
<dbReference type="NCBIfam" id="TIGR00318">
    <property type="entry name" value="cyaB"/>
    <property type="match status" value="1"/>
</dbReference>
<feature type="domain" description="CYTH" evidence="1">
    <location>
        <begin position="1"/>
        <end position="182"/>
    </location>
</feature>
<protein>
    <submittedName>
        <fullName evidence="2">Class IV adenylate cyclase</fullName>
    </submittedName>
</protein>
<dbReference type="Proteomes" id="UP000886786">
    <property type="component" value="Unassembled WGS sequence"/>
</dbReference>
<dbReference type="InterPro" id="IPR008173">
    <property type="entry name" value="Adenylyl_cyclase_CyaB"/>
</dbReference>
<dbReference type="CDD" id="cd07890">
    <property type="entry name" value="CYTH-like_AC_IV-like"/>
    <property type="match status" value="1"/>
</dbReference>
<accession>A0A9D0ZSY5</accession>
<dbReference type="SUPFAM" id="SSF55154">
    <property type="entry name" value="CYTH-like phosphatases"/>
    <property type="match status" value="1"/>
</dbReference>
<dbReference type="Pfam" id="PF01928">
    <property type="entry name" value="CYTH"/>
    <property type="match status" value="1"/>
</dbReference>
<dbReference type="InterPro" id="IPR023577">
    <property type="entry name" value="CYTH_domain"/>
</dbReference>
<dbReference type="PROSITE" id="PS51707">
    <property type="entry name" value="CYTH"/>
    <property type="match status" value="1"/>
</dbReference>
<sequence length="190" mass="22628">MKEIEILVELHSDINQAKKIMSKFKNNGVKRTIDTYYYDPMRKNLKPNDKLQIDECFRLREQNNKTYLTYKIDKFDDNNIWLYSDEYETEVENKKQIINIIKALGLKKLLIIKNNKTSYSTDKYEIVLEEVEKLGNFMEVELCTDEDVDIKETKKEIQTFIDSLGLNVSSELHMGKPEMMIRKGLFEEYE</sequence>
<reference evidence="2" key="1">
    <citation type="submission" date="2020-10" db="EMBL/GenBank/DDBJ databases">
        <authorList>
            <person name="Gilroy R."/>
        </authorList>
    </citation>
    <scope>NUCLEOTIDE SEQUENCE</scope>
    <source>
        <strain evidence="2">CHK147-3167</strain>
    </source>
</reference>
<dbReference type="Gene3D" id="2.40.320.10">
    <property type="entry name" value="Hypothetical Protein Pfu-838710-001"/>
    <property type="match status" value="1"/>
</dbReference>
<evidence type="ECO:0000313" key="2">
    <source>
        <dbReference type="EMBL" id="HIQ90942.1"/>
    </source>
</evidence>
<dbReference type="AlphaFoldDB" id="A0A9D0ZSY5"/>
<dbReference type="PANTHER" id="PTHR21028:SF2">
    <property type="entry name" value="CYTH DOMAIN-CONTAINING PROTEIN"/>
    <property type="match status" value="1"/>
</dbReference>
<dbReference type="PANTHER" id="PTHR21028">
    <property type="entry name" value="SI:CH211-156B7.4"/>
    <property type="match status" value="1"/>
</dbReference>
<gene>
    <name evidence="2" type="primary">cyaB</name>
    <name evidence="2" type="ORF">IAB27_04900</name>
</gene>
<name>A0A9D0ZSY5_9FIRM</name>
<organism evidence="2 3">
    <name type="scientific">Candidatus Coprosoma intestinipullorum</name>
    <dbReference type="NCBI Taxonomy" id="2840752"/>
    <lineage>
        <taxon>Bacteria</taxon>
        <taxon>Bacillati</taxon>
        <taxon>Bacillota</taxon>
        <taxon>Bacillota incertae sedis</taxon>
        <taxon>Candidatus Coprosoma</taxon>
    </lineage>
</organism>
<reference evidence="2" key="2">
    <citation type="journal article" date="2021" name="PeerJ">
        <title>Extensive microbial diversity within the chicken gut microbiome revealed by metagenomics and culture.</title>
        <authorList>
            <person name="Gilroy R."/>
            <person name="Ravi A."/>
            <person name="Getino M."/>
            <person name="Pursley I."/>
            <person name="Horton D.L."/>
            <person name="Alikhan N.F."/>
            <person name="Baker D."/>
            <person name="Gharbi K."/>
            <person name="Hall N."/>
            <person name="Watson M."/>
            <person name="Adriaenssens E.M."/>
            <person name="Foster-Nyarko E."/>
            <person name="Jarju S."/>
            <person name="Secka A."/>
            <person name="Antonio M."/>
            <person name="Oren A."/>
            <person name="Chaudhuri R.R."/>
            <person name="La Ragione R."/>
            <person name="Hildebrand F."/>
            <person name="Pallen M.J."/>
        </authorList>
    </citation>
    <scope>NUCLEOTIDE SEQUENCE</scope>
    <source>
        <strain evidence="2">CHK147-3167</strain>
    </source>
</reference>
<dbReference type="InterPro" id="IPR033469">
    <property type="entry name" value="CYTH-like_dom_sf"/>
</dbReference>
<proteinExistence type="predicted"/>
<dbReference type="EMBL" id="DVFV01000091">
    <property type="protein sequence ID" value="HIQ90942.1"/>
    <property type="molecule type" value="Genomic_DNA"/>
</dbReference>
<evidence type="ECO:0000259" key="1">
    <source>
        <dbReference type="PROSITE" id="PS51707"/>
    </source>
</evidence>